<evidence type="ECO:0000313" key="1">
    <source>
        <dbReference type="EMBL" id="KAB7498446.1"/>
    </source>
</evidence>
<proteinExistence type="predicted"/>
<reference evidence="1 2" key="1">
    <citation type="journal article" date="2019" name="PLoS Biol.">
        <title>Sex chromosomes control vertical transmission of feminizing Wolbachia symbionts in an isopod.</title>
        <authorList>
            <person name="Becking T."/>
            <person name="Chebbi M.A."/>
            <person name="Giraud I."/>
            <person name="Moumen B."/>
            <person name="Laverre T."/>
            <person name="Caubet Y."/>
            <person name="Peccoud J."/>
            <person name="Gilbert C."/>
            <person name="Cordaux R."/>
        </authorList>
    </citation>
    <scope>NUCLEOTIDE SEQUENCE [LARGE SCALE GENOMIC DNA]</scope>
    <source>
        <strain evidence="1">ANa2</strain>
        <tissue evidence="1">Whole body excluding digestive tract and cuticle</tissue>
    </source>
</reference>
<name>A0A5N5SW39_9CRUS</name>
<dbReference type="EMBL" id="SEYY01019272">
    <property type="protein sequence ID" value="KAB7498446.1"/>
    <property type="molecule type" value="Genomic_DNA"/>
</dbReference>
<dbReference type="OrthoDB" id="16955at2759"/>
<dbReference type="PANTHER" id="PTHR13223">
    <property type="entry name" value="ACIDIC FIBROBLAST GROWTH FACTOR INTRACELLULAR BINDING PROTEIN"/>
    <property type="match status" value="1"/>
</dbReference>
<dbReference type="Pfam" id="PF05427">
    <property type="entry name" value="FIBP"/>
    <property type="match status" value="1"/>
</dbReference>
<dbReference type="AlphaFoldDB" id="A0A5N5SW39"/>
<dbReference type="GO" id="GO:0005634">
    <property type="term" value="C:nucleus"/>
    <property type="evidence" value="ECO:0007669"/>
    <property type="project" value="TreeGrafter"/>
</dbReference>
<organism evidence="1 2">
    <name type="scientific">Armadillidium nasatum</name>
    <dbReference type="NCBI Taxonomy" id="96803"/>
    <lineage>
        <taxon>Eukaryota</taxon>
        <taxon>Metazoa</taxon>
        <taxon>Ecdysozoa</taxon>
        <taxon>Arthropoda</taxon>
        <taxon>Crustacea</taxon>
        <taxon>Multicrustacea</taxon>
        <taxon>Malacostraca</taxon>
        <taxon>Eumalacostraca</taxon>
        <taxon>Peracarida</taxon>
        <taxon>Isopoda</taxon>
        <taxon>Oniscidea</taxon>
        <taxon>Crinocheta</taxon>
        <taxon>Armadillidiidae</taxon>
        <taxon>Armadillidium</taxon>
    </lineage>
</organism>
<dbReference type="InterPro" id="IPR008614">
    <property type="entry name" value="FIBP"/>
</dbReference>
<protein>
    <submittedName>
        <fullName evidence="1">Acidic fibroblast growth factor intracellular-binding protein</fullName>
    </submittedName>
</protein>
<sequence>MLPELDIFVGNYTLIDKEAYDLWIEGYSIQEAVGVMKQRGVLETWGANMDLLISDVADNYRTFDMLEKLLPTPLRLAEDWTFQLHPSVQKYVIEKYYSFDGTVIREILGKKLSGRTRKDLDDVAEKTGITLRSCRRQFDNVKRIYKQTDDASGSVKLNIQASFLLPPALAQKYATVVFLTSNRFETSKRRLSYLTFEDFSKCASAMMVHWTSSEVSEGVDDCDLEREFLVRLRDLKIVLEREKEHRNVTLSHLRGKIPDRMCLEVENNLKTYSRALISIAVNLINNRDLKDFFVNVVEKFIEPCKQGRWKPEELECFLKVYTDAGSNLDVMSSDVDLKPCWERYMKVMQICIRQLYHS</sequence>
<gene>
    <name evidence="1" type="primary">Fibp</name>
    <name evidence="1" type="ORF">Anas_05292</name>
</gene>
<comment type="caution">
    <text evidence="1">The sequence shown here is derived from an EMBL/GenBank/DDBJ whole genome shotgun (WGS) entry which is preliminary data.</text>
</comment>
<dbReference type="Proteomes" id="UP000326759">
    <property type="component" value="Unassembled WGS sequence"/>
</dbReference>
<evidence type="ECO:0000313" key="2">
    <source>
        <dbReference type="Proteomes" id="UP000326759"/>
    </source>
</evidence>
<accession>A0A5N5SW39</accession>
<dbReference type="PANTHER" id="PTHR13223:SF2">
    <property type="entry name" value="ACIDIC FIBROBLAST GROWTH FACTOR INTRACELLULAR-BINDING PROTEIN"/>
    <property type="match status" value="1"/>
</dbReference>
<keyword evidence="2" id="KW-1185">Reference proteome</keyword>